<keyword evidence="4 6" id="KW-0443">Lipid metabolism</keyword>
<protein>
    <submittedName>
        <fullName evidence="10">Patatin-like phospholipase family protein</fullName>
    </submittedName>
</protein>
<evidence type="ECO:0000256" key="2">
    <source>
        <dbReference type="ARBA" id="ARBA00022801"/>
    </source>
</evidence>
<evidence type="ECO:0000256" key="7">
    <source>
        <dbReference type="SAM" id="MobiDB-lite"/>
    </source>
</evidence>
<gene>
    <name evidence="10" type="ORF">AACH00_00925</name>
</gene>
<feature type="signal peptide" evidence="8">
    <location>
        <begin position="1"/>
        <end position="23"/>
    </location>
</feature>
<dbReference type="RefSeq" id="WP_341397061.1">
    <property type="nucleotide sequence ID" value="NZ_JBBUTI010000001.1"/>
</dbReference>
<evidence type="ECO:0000313" key="11">
    <source>
        <dbReference type="Proteomes" id="UP001379945"/>
    </source>
</evidence>
<keyword evidence="2 6" id="KW-0378">Hydrolase</keyword>
<dbReference type="PROSITE" id="PS51635">
    <property type="entry name" value="PNPLA"/>
    <property type="match status" value="1"/>
</dbReference>
<proteinExistence type="predicted"/>
<feature type="domain" description="PNPLA" evidence="9">
    <location>
        <begin position="66"/>
        <end position="258"/>
    </location>
</feature>
<evidence type="ECO:0000256" key="1">
    <source>
        <dbReference type="ARBA" id="ARBA00004370"/>
    </source>
</evidence>
<feature type="short sequence motif" description="DGA/G" evidence="6">
    <location>
        <begin position="245"/>
        <end position="247"/>
    </location>
</feature>
<dbReference type="SUPFAM" id="SSF52151">
    <property type="entry name" value="FabD/lysophospholipase-like"/>
    <property type="match status" value="1"/>
</dbReference>
<feature type="chain" id="PRO_5046238106" evidence="8">
    <location>
        <begin position="24"/>
        <end position="774"/>
    </location>
</feature>
<feature type="short sequence motif" description="GXSXG" evidence="6">
    <location>
        <begin position="97"/>
        <end position="101"/>
    </location>
</feature>
<evidence type="ECO:0000256" key="8">
    <source>
        <dbReference type="SAM" id="SignalP"/>
    </source>
</evidence>
<evidence type="ECO:0000259" key="9">
    <source>
        <dbReference type="PROSITE" id="PS51635"/>
    </source>
</evidence>
<dbReference type="Proteomes" id="UP001379945">
    <property type="component" value="Unassembled WGS sequence"/>
</dbReference>
<keyword evidence="5" id="KW-0472">Membrane</keyword>
<dbReference type="EMBL" id="JBBUTI010000001">
    <property type="protein sequence ID" value="MEK8044903.1"/>
    <property type="molecule type" value="Genomic_DNA"/>
</dbReference>
<evidence type="ECO:0000256" key="3">
    <source>
        <dbReference type="ARBA" id="ARBA00022963"/>
    </source>
</evidence>
<dbReference type="InterPro" id="IPR016035">
    <property type="entry name" value="Acyl_Trfase/lysoPLipase"/>
</dbReference>
<keyword evidence="8" id="KW-0732">Signal</keyword>
<feature type="active site" description="Proton acceptor" evidence="6">
    <location>
        <position position="245"/>
    </location>
</feature>
<feature type="region of interest" description="Disordered" evidence="7">
    <location>
        <begin position="30"/>
        <end position="58"/>
    </location>
</feature>
<dbReference type="Gene3D" id="2.40.160.50">
    <property type="entry name" value="membrane protein fhac: a member of the omp85/tpsb transporter family"/>
    <property type="match status" value="1"/>
</dbReference>
<feature type="short sequence motif" description="GXGXXG" evidence="6">
    <location>
        <begin position="70"/>
        <end position="75"/>
    </location>
</feature>
<dbReference type="InterPro" id="IPR002641">
    <property type="entry name" value="PNPLA_dom"/>
</dbReference>
<dbReference type="Pfam" id="PF01103">
    <property type="entry name" value="Omp85"/>
    <property type="match status" value="1"/>
</dbReference>
<evidence type="ECO:0000313" key="10">
    <source>
        <dbReference type="EMBL" id="MEK8044903.1"/>
    </source>
</evidence>
<dbReference type="PANTHER" id="PTHR14226">
    <property type="entry name" value="NEUROPATHY TARGET ESTERASE/SWISS CHEESE D.MELANOGASTER"/>
    <property type="match status" value="1"/>
</dbReference>
<reference evidence="10 11" key="1">
    <citation type="submission" date="2024-04" db="EMBL/GenBank/DDBJ databases">
        <title>Novel species of the genus Ideonella isolated from streams.</title>
        <authorList>
            <person name="Lu H."/>
        </authorList>
    </citation>
    <scope>NUCLEOTIDE SEQUENCE [LARGE SCALE GENOMIC DNA]</scope>
    <source>
        <strain evidence="10 11">LYT19W</strain>
    </source>
</reference>
<dbReference type="InterPro" id="IPR050301">
    <property type="entry name" value="NTE"/>
</dbReference>
<organism evidence="10 11">
    <name type="scientific">Ideonella margarita</name>
    <dbReference type="NCBI Taxonomy" id="2984191"/>
    <lineage>
        <taxon>Bacteria</taxon>
        <taxon>Pseudomonadati</taxon>
        <taxon>Pseudomonadota</taxon>
        <taxon>Betaproteobacteria</taxon>
        <taxon>Burkholderiales</taxon>
        <taxon>Sphaerotilaceae</taxon>
        <taxon>Ideonella</taxon>
    </lineage>
</organism>
<keyword evidence="11" id="KW-1185">Reference proteome</keyword>
<sequence length="774" mass="84243">MRFALSSLLAALALLLTDASALAASLPSASAATAPDTPEPKPTPQSVTPPTGTPVPMALPRPRVGLVLSGGGARGLAHVGVLKVLEAAHVPIDVIAGTSMGAIIGGLYASGMPADEIERELLKVDWNRLFATRVNRQQMSQRRKEEDFEIASAIEMGYRDGEFRAPQAAVSSRGLETLLRRYTLPVRTTEQFDRLPIPFRAVATDMESGEAVVMDHGDLAMSLRSSMSVPGVFPSTEIEGRVLGDGGLVNNVPIDVARAMGAHIVIVVNIGTPLAGRDTLNSAIGLTAQMINILTEQNVRRSLATLLPTDILIAPDLGTLTSGDFERTRDLISLGEAHALQQISRLAELALPPEDYAGWRLARRPNEPAAPVIQRVVFEGSELTNPARFEVQLLSKPGQPFDSQKAARDAYNLAASNDYLRVDYHLYSAPEGETLQFELEDKPWGPNYLRVGLDLSTDFSARSAFNVKISHNRHWLTPAGTEWRNRIQIGEVPTIFTELYHPLNWKLGISDDWFISTYAQAQRRRQTLFLNETDTELGQVRRTESRVGIDLGQPWGNLGELRMGLVQAIGRTSPLILSADYAGPQSAAVWRETAVRARMVVDQLDFANFPQRGYRVTSELQYGRRHQVVSENLTRVEFEGQAVTSVGRHTFSVYGQVKAADASQDTLGGQYQLGGFQQLSGYQSGQLTGNAVLLGRVGWYRRLADPPVFARGFFVGATLEAGNAWADRRAITLNGLRAGGSLYMGADTGIGPMYLGVTWAPRGETGLALFIGRP</sequence>
<dbReference type="Pfam" id="PF01734">
    <property type="entry name" value="Patatin"/>
    <property type="match status" value="1"/>
</dbReference>
<evidence type="ECO:0000256" key="4">
    <source>
        <dbReference type="ARBA" id="ARBA00023098"/>
    </source>
</evidence>
<accession>A0ABU9BZD3</accession>
<dbReference type="CDD" id="cd07205">
    <property type="entry name" value="Pat_PNPLA6_PNPLA7_NTE1_like"/>
    <property type="match status" value="1"/>
</dbReference>
<dbReference type="Gene3D" id="3.40.1090.10">
    <property type="entry name" value="Cytosolic phospholipase A2 catalytic domain"/>
    <property type="match status" value="2"/>
</dbReference>
<comment type="subcellular location">
    <subcellularLocation>
        <location evidence="1">Membrane</location>
    </subcellularLocation>
</comment>
<keyword evidence="3 6" id="KW-0442">Lipid degradation</keyword>
<comment type="caution">
    <text evidence="10">The sequence shown here is derived from an EMBL/GenBank/DDBJ whole genome shotgun (WGS) entry which is preliminary data.</text>
</comment>
<evidence type="ECO:0000256" key="6">
    <source>
        <dbReference type="PROSITE-ProRule" id="PRU01161"/>
    </source>
</evidence>
<feature type="active site" description="Nucleophile" evidence="6">
    <location>
        <position position="99"/>
    </location>
</feature>
<dbReference type="PANTHER" id="PTHR14226:SF29">
    <property type="entry name" value="NEUROPATHY TARGET ESTERASE SWS"/>
    <property type="match status" value="1"/>
</dbReference>
<dbReference type="InterPro" id="IPR000184">
    <property type="entry name" value="Bac_surfAg_D15"/>
</dbReference>
<name>A0ABU9BZD3_9BURK</name>
<evidence type="ECO:0000256" key="5">
    <source>
        <dbReference type="ARBA" id="ARBA00023136"/>
    </source>
</evidence>